<dbReference type="EnsemblMetazoa" id="GPPI041735-RA">
    <property type="protein sequence ID" value="GPPI041735-PA"/>
    <property type="gene ID" value="GPPI041735"/>
</dbReference>
<accession>A0A1B0BVH2</accession>
<proteinExistence type="predicted"/>
<protein>
    <submittedName>
        <fullName evidence="1">Uncharacterized protein</fullName>
    </submittedName>
</protein>
<sequence>MYFSVSTLLVTTNGVITPFSHLLAYIPVHMVFLNENVSLKADLKQLNSITFVELSRLTLFLVEILRSNNLSYNNRRLQAEKPEFKYNNESINNYMNSRIHPRMLRVVTMIVELQTKAICVNAAAEADEVQQSRTVLGMNESMDGSILHCICIVLQSPALQVSINWQFRFCLPACLLDFLAVRLLCYAIRHLNVRLGGADFRIHHTTSSIAIPN</sequence>
<reference evidence="2" key="1">
    <citation type="submission" date="2015-01" db="EMBL/GenBank/DDBJ databases">
        <authorList>
            <person name="Aksoy S."/>
            <person name="Warren W."/>
            <person name="Wilson R.K."/>
        </authorList>
    </citation>
    <scope>NUCLEOTIDE SEQUENCE [LARGE SCALE GENOMIC DNA]</scope>
    <source>
        <strain evidence="2">IAEA</strain>
    </source>
</reference>
<reference evidence="1" key="2">
    <citation type="submission" date="2020-05" db="UniProtKB">
        <authorList>
            <consortium name="EnsemblMetazoa"/>
        </authorList>
    </citation>
    <scope>IDENTIFICATION</scope>
    <source>
        <strain evidence="1">IAEA</strain>
    </source>
</reference>
<dbReference type="EMBL" id="JXJN01021286">
    <property type="status" value="NOT_ANNOTATED_CDS"/>
    <property type="molecule type" value="Genomic_DNA"/>
</dbReference>
<evidence type="ECO:0000313" key="2">
    <source>
        <dbReference type="Proteomes" id="UP000092460"/>
    </source>
</evidence>
<dbReference type="Proteomes" id="UP000092460">
    <property type="component" value="Unassembled WGS sequence"/>
</dbReference>
<keyword evidence="2" id="KW-1185">Reference proteome</keyword>
<dbReference type="AlphaFoldDB" id="A0A1B0BVH2"/>
<dbReference type="VEuPathDB" id="VectorBase:GPPI041735"/>
<evidence type="ECO:0000313" key="1">
    <source>
        <dbReference type="EnsemblMetazoa" id="GPPI041735-PA"/>
    </source>
</evidence>
<name>A0A1B0BVH2_9MUSC</name>
<organism evidence="1 2">
    <name type="scientific">Glossina palpalis gambiensis</name>
    <dbReference type="NCBI Taxonomy" id="67801"/>
    <lineage>
        <taxon>Eukaryota</taxon>
        <taxon>Metazoa</taxon>
        <taxon>Ecdysozoa</taxon>
        <taxon>Arthropoda</taxon>
        <taxon>Hexapoda</taxon>
        <taxon>Insecta</taxon>
        <taxon>Pterygota</taxon>
        <taxon>Neoptera</taxon>
        <taxon>Endopterygota</taxon>
        <taxon>Diptera</taxon>
        <taxon>Brachycera</taxon>
        <taxon>Muscomorpha</taxon>
        <taxon>Hippoboscoidea</taxon>
        <taxon>Glossinidae</taxon>
        <taxon>Glossina</taxon>
    </lineage>
</organism>